<dbReference type="EMBL" id="PDWZ02000018">
    <property type="protein sequence ID" value="KAB2099279.1"/>
    <property type="molecule type" value="Genomic_DNA"/>
</dbReference>
<gene>
    <name evidence="1" type="ORF">AG0111_0g12555</name>
</gene>
<comment type="caution">
    <text evidence="1">The sequence shown here is derived from an EMBL/GenBank/DDBJ whole genome shotgun (WGS) entry which is preliminary data.</text>
</comment>
<protein>
    <submittedName>
        <fullName evidence="1">Uncharacterized protein</fullName>
    </submittedName>
</protein>
<organism evidence="1 2">
    <name type="scientific">Alternaria gaisen</name>
    <dbReference type="NCBI Taxonomy" id="167740"/>
    <lineage>
        <taxon>Eukaryota</taxon>
        <taxon>Fungi</taxon>
        <taxon>Dikarya</taxon>
        <taxon>Ascomycota</taxon>
        <taxon>Pezizomycotina</taxon>
        <taxon>Dothideomycetes</taxon>
        <taxon>Pleosporomycetidae</taxon>
        <taxon>Pleosporales</taxon>
        <taxon>Pleosporineae</taxon>
        <taxon>Pleosporaceae</taxon>
        <taxon>Alternaria</taxon>
        <taxon>Alternaria sect. Alternaria</taxon>
    </lineage>
</organism>
<evidence type="ECO:0000313" key="2">
    <source>
        <dbReference type="Proteomes" id="UP000293547"/>
    </source>
</evidence>
<dbReference type="Proteomes" id="UP000293547">
    <property type="component" value="Unassembled WGS sequence"/>
</dbReference>
<proteinExistence type="predicted"/>
<reference evidence="1 2" key="1">
    <citation type="journal article" date="2019" name="bioRxiv">
        <title>Genomics, evolutionary history and diagnostics of the Alternaria alternata species group including apple and Asian pear pathotypes.</title>
        <authorList>
            <person name="Armitage A.D."/>
            <person name="Cockerton H.M."/>
            <person name="Sreenivasaprasad S."/>
            <person name="Woodhall J.W."/>
            <person name="Lane C.R."/>
            <person name="Harrison R.J."/>
            <person name="Clarkson J.P."/>
        </authorList>
    </citation>
    <scope>NUCLEOTIDE SEQUENCE [LARGE SCALE GENOMIC DNA]</scope>
    <source>
        <strain evidence="1 2">FERA 650</strain>
    </source>
</reference>
<sequence length="115" mass="12304">MAAADDSAVESQRLTSSEEGRKSVEDDTTSVKLELGASGPILTADLPGRTTLSFGLKKAWSKMFASWKQPSVDDLPPPPPTSPRSETSTNLPTLTLLPSLSFSTRQDDDGMSFSE</sequence>
<keyword evidence="2" id="KW-1185">Reference proteome</keyword>
<evidence type="ECO:0000313" key="1">
    <source>
        <dbReference type="EMBL" id="KAB2099279.1"/>
    </source>
</evidence>
<accession>A0ACB6F4E1</accession>
<name>A0ACB6F4E1_9PLEO</name>